<dbReference type="SMART" id="SM00382">
    <property type="entry name" value="AAA"/>
    <property type="match status" value="1"/>
</dbReference>
<dbReference type="GO" id="GO:0007018">
    <property type="term" value="P:microtubule-based movement"/>
    <property type="evidence" value="ECO:0007669"/>
    <property type="project" value="InterPro"/>
</dbReference>
<dbReference type="Gene3D" id="3.40.50.300">
    <property type="entry name" value="P-loop containing nucleotide triphosphate hydrolases"/>
    <property type="match status" value="4"/>
</dbReference>
<evidence type="ECO:0000256" key="2">
    <source>
        <dbReference type="ARBA" id="ARBA00023054"/>
    </source>
</evidence>
<feature type="coiled-coil region" evidence="3">
    <location>
        <begin position="1718"/>
        <end position="1808"/>
    </location>
</feature>
<dbReference type="InterPro" id="IPR024317">
    <property type="entry name" value="Dynein_heavy_chain_D4_dom"/>
</dbReference>
<dbReference type="Gene3D" id="3.20.180.20">
    <property type="entry name" value="Dynein heavy chain, N-terminal domain 2"/>
    <property type="match status" value="1"/>
</dbReference>
<dbReference type="InterPro" id="IPR013602">
    <property type="entry name" value="Dynein_heavy_linker"/>
</dbReference>
<reference evidence="6" key="1">
    <citation type="thesis" date="2020" institute="ProQuest LLC" country="789 East Eisenhower Parkway, Ann Arbor, MI, USA">
        <title>Comparative Genomics and Chromosome Evolution.</title>
        <authorList>
            <person name="Mudd A.B."/>
        </authorList>
    </citation>
    <scope>NUCLEOTIDE SEQUENCE</scope>
    <source>
        <strain evidence="6">HN-11 Male</strain>
        <tissue evidence="6">Kidney and liver</tissue>
    </source>
</reference>
<dbReference type="Gene3D" id="1.20.58.1120">
    <property type="match status" value="1"/>
</dbReference>
<dbReference type="InterPro" id="IPR003593">
    <property type="entry name" value="AAA+_ATPase"/>
</dbReference>
<dbReference type="GO" id="GO:0051959">
    <property type="term" value="F:dynein light intermediate chain binding"/>
    <property type="evidence" value="ECO:0007669"/>
    <property type="project" value="InterPro"/>
</dbReference>
<dbReference type="GO" id="GO:0030286">
    <property type="term" value="C:dynein complex"/>
    <property type="evidence" value="ECO:0007669"/>
    <property type="project" value="InterPro"/>
</dbReference>
<comment type="similarity">
    <text evidence="1">Belongs to the dynein heavy chain family.</text>
</comment>
<dbReference type="Proteomes" id="UP000770717">
    <property type="component" value="Unassembled WGS sequence"/>
</dbReference>
<feature type="domain" description="AAA+ ATPase" evidence="5">
    <location>
        <begin position="1090"/>
        <end position="1229"/>
    </location>
</feature>
<feature type="region of interest" description="Disordered" evidence="4">
    <location>
        <begin position="1360"/>
        <end position="1397"/>
    </location>
</feature>
<evidence type="ECO:0000259" key="5">
    <source>
        <dbReference type="SMART" id="SM00382"/>
    </source>
</evidence>
<dbReference type="PANTHER" id="PTHR45703:SF36">
    <property type="entry name" value="DYNEIN HEAVY CHAIN, CYTOPLASMIC"/>
    <property type="match status" value="1"/>
</dbReference>
<dbReference type="GO" id="GO:0005524">
    <property type="term" value="F:ATP binding"/>
    <property type="evidence" value="ECO:0007669"/>
    <property type="project" value="InterPro"/>
</dbReference>
<dbReference type="Gene3D" id="1.20.920.20">
    <property type="match status" value="1"/>
</dbReference>
<dbReference type="Pfam" id="PF08393">
    <property type="entry name" value="DHC_N2"/>
    <property type="match status" value="1"/>
</dbReference>
<dbReference type="InterPro" id="IPR042222">
    <property type="entry name" value="Dynein_2_N"/>
</dbReference>
<organism evidence="6 7">
    <name type="scientific">Eleutherodactylus coqui</name>
    <name type="common">Puerto Rican coqui</name>
    <dbReference type="NCBI Taxonomy" id="57060"/>
    <lineage>
        <taxon>Eukaryota</taxon>
        <taxon>Metazoa</taxon>
        <taxon>Chordata</taxon>
        <taxon>Craniata</taxon>
        <taxon>Vertebrata</taxon>
        <taxon>Euteleostomi</taxon>
        <taxon>Amphibia</taxon>
        <taxon>Batrachia</taxon>
        <taxon>Anura</taxon>
        <taxon>Neobatrachia</taxon>
        <taxon>Hyloidea</taxon>
        <taxon>Eleutherodactylidae</taxon>
        <taxon>Eleutherodactylinae</taxon>
        <taxon>Eleutherodactylus</taxon>
        <taxon>Eleutherodactylus</taxon>
    </lineage>
</organism>
<dbReference type="PANTHER" id="PTHR45703">
    <property type="entry name" value="DYNEIN HEAVY CHAIN"/>
    <property type="match status" value="1"/>
</dbReference>
<dbReference type="SUPFAM" id="SSF52540">
    <property type="entry name" value="P-loop containing nucleoside triphosphate hydrolases"/>
    <property type="match status" value="2"/>
</dbReference>
<keyword evidence="7" id="KW-1185">Reference proteome</keyword>
<name>A0A8J6BE06_ELECQ</name>
<dbReference type="InterPro" id="IPR026983">
    <property type="entry name" value="DHC"/>
</dbReference>
<feature type="non-terminal residue" evidence="6">
    <location>
        <position position="1817"/>
    </location>
</feature>
<dbReference type="Pfam" id="PF12780">
    <property type="entry name" value="AAA_8"/>
    <property type="match status" value="1"/>
</dbReference>
<gene>
    <name evidence="6" type="ORF">GDO78_022188</name>
</gene>
<evidence type="ECO:0000256" key="1">
    <source>
        <dbReference type="ARBA" id="ARBA00008887"/>
    </source>
</evidence>
<accession>A0A8J6BE06</accession>
<dbReference type="OrthoDB" id="5986589at2759"/>
<dbReference type="GO" id="GO:0045505">
    <property type="term" value="F:dynein intermediate chain binding"/>
    <property type="evidence" value="ECO:0007669"/>
    <property type="project" value="InterPro"/>
</dbReference>
<dbReference type="InterPro" id="IPR035699">
    <property type="entry name" value="AAA_6"/>
</dbReference>
<dbReference type="InterPro" id="IPR042228">
    <property type="entry name" value="Dynein_linker_3"/>
</dbReference>
<feature type="compositionally biased region" description="Basic and acidic residues" evidence="4">
    <location>
        <begin position="969"/>
        <end position="978"/>
    </location>
</feature>
<evidence type="ECO:0000313" key="6">
    <source>
        <dbReference type="EMBL" id="KAG9463219.1"/>
    </source>
</evidence>
<sequence length="1817" mass="203286">MHALCSLIDDSLLSLQTIRSSPFSAGQRFEISGWIRKLMSLGQVLNLWVTFQRRWVFLTKVQYEMGISLPRLEMVSEFQSIDQSYRSFLEVTVHDPLVLSILNPARRREWHFYGDSLCSTLQRGISVLENITASLGDVLYASRCDFPRLFFLADQDMIDVLAASPDPSDRLLCALLCFPHFADVLFKTHSPESSVFPLISHHVTVGVIGTYGEALELHTPISWSPGTISWLIKLELRVQESLKNELAVCLTEGQQCCPHQSIHHEDLQRWVQHGMSYPLQCLIVTEEVVWCEGVEKLILTHQRTRLADWHKTKIEILVQKLREVDRMSLESSASVHQDWAFLSAWISLAVLQRDRTLSLLDSGIQSLDSFSWAKLMKYRAPTKSTIYPTNRSVPEEDSETQQANSMEASLPLCVVDVLGHLLPYKYEYVGLDLKIMDSSVSERTSLGLILALECFQCGALIGQDEGLRIQTLLALGSALGRQVVMLKCWAGLNVSRLTLHLQGALCGGAWLVLDNVHRLNSNVLASVGQLLSDIQASFIALMKKGESNGCIDKRAEIIGNIQLEERLLPVMRSYGCFVTLPHMDSSTSLPSNVHLLLRPVSFCPPDLQNIAELSLLSAGFQEHLLLAKKLSSFLRLAQESGAVPAASVLPLLKSIIQKAIVLFRSPHQCQAPHNMQCDCTTMTSSLQEETSLVTALLASSLGSSLALADGGHLIELLRSMFAVTGPPLPCSQTFAVLSHALQLHLHESCLEVGTNHDAISPSYQSVHSFHLFPNSLSPTELLGGETESNGMFSNIFNRTVQESAAQKWIILDGSAALKWVEPISCLFGPQPKLTLVSGQQLHLTNRIKLLFEMPDTSALSPVVSTLCSLVYCAGQETWRTILKASLSSMYIRCHLTESTCHKLQTLAEHLIPDTLSFLEEHCASTLHSHPAEPPHRAHGVHQVSSFCWILQALIDQHFLCVNSRQVPERAEDVEDKKKPQATTQGSEEASMPPHKDQGVLSDNYQRAQTLFLYAFIWAFGGPLHPRCRSEFDGFLRKSLAPCVLQIGIPQDTSVFEVIPAPDGLTLTASPGAGQPQSEGLLYAARCILLSGHPVLLVGAPGSGKTTLAQALVPPGASSIRIPVNSMLQAAYLRQLLKTRHEAPPTVKQTTVQAPYGRQLFFLDDLHEAWADPESGVQPALEVVRHVVSEGGHGPQYSFLATASSPEDGYRSLCPRLSRLFCVLVMTPSDRLPSLFSPRFMVWLKKSIPFQQPKEFSEALAVASVSLYHQVIKAFPLKYCFSLHHLHRMLQSITFLWPSSEANLQVMPDASISAADLTQCDIVQIWSHEALRTFGDGLETHEENEMFREILRGCVRRTFSSHHTSENTTSADTTRMMEPLSSNEDAKLQRQLQPNSTSMEADKIMNEGVKTEADITSCDPSPSPRKFFLPAALLAGDDSLQDLCILHEYNHGLPVRSDSYRERPSTSVNLLQTPHNLTLSAEDHHHLARLTRVLHLPMGHIVLLSKQPGTGRRSLAQLAAQLTQCALLQLSGKEGTEERHAVIREACWRAGVQGASTALLVEEGTTERTQQELEALMREGIFPGLYSAEQEENVLQTLSRRTDGKKNASKRSLRERYNIQVRNNLHVILLQKIEVRCAQLQRFTFTDVYHPWTFTSLQQVAEELLDHSQTHGSPPSSITRAMSSIHLLAHNYGQWMCPHLPLTSPRAFISFIQTYRKVSSDLQGAIDEEEERLQRAMSRVEQVHEVQEQWTKEVEKCSQHLQEAEQERKRWNRELEETEEEERRQTLECEELESTKEKVRLHLTRLQIQRQHQLEEVS</sequence>
<protein>
    <recommendedName>
        <fullName evidence="5">AAA+ ATPase domain-containing protein</fullName>
    </recommendedName>
</protein>
<dbReference type="Pfam" id="PF17852">
    <property type="entry name" value="Dynein_AAA_lid"/>
    <property type="match status" value="1"/>
</dbReference>
<evidence type="ECO:0000313" key="7">
    <source>
        <dbReference type="Proteomes" id="UP000770717"/>
    </source>
</evidence>
<evidence type="ECO:0000256" key="4">
    <source>
        <dbReference type="SAM" id="MobiDB-lite"/>
    </source>
</evidence>
<comment type="caution">
    <text evidence="6">The sequence shown here is derived from an EMBL/GenBank/DDBJ whole genome shotgun (WGS) entry which is preliminary data.</text>
</comment>
<dbReference type="Pfam" id="PF12775">
    <property type="entry name" value="AAA_7"/>
    <property type="match status" value="1"/>
</dbReference>
<dbReference type="Gene3D" id="1.20.140.100">
    <property type="entry name" value="Dynein heavy chain, N-terminal domain 2"/>
    <property type="match status" value="1"/>
</dbReference>
<dbReference type="CDD" id="cd00009">
    <property type="entry name" value="AAA"/>
    <property type="match status" value="1"/>
</dbReference>
<evidence type="ECO:0000256" key="3">
    <source>
        <dbReference type="SAM" id="Coils"/>
    </source>
</evidence>
<feature type="region of interest" description="Disordered" evidence="4">
    <location>
        <begin position="969"/>
        <end position="999"/>
    </location>
</feature>
<dbReference type="Gene3D" id="1.20.920.30">
    <property type="match status" value="1"/>
</dbReference>
<dbReference type="Pfam" id="PF12774">
    <property type="entry name" value="AAA_6"/>
    <property type="match status" value="1"/>
</dbReference>
<dbReference type="InterPro" id="IPR041466">
    <property type="entry name" value="Dynein_AAA5_ext"/>
</dbReference>
<dbReference type="EMBL" id="WNTK01007655">
    <property type="protein sequence ID" value="KAG9463219.1"/>
    <property type="molecule type" value="Genomic_DNA"/>
</dbReference>
<dbReference type="InterPro" id="IPR027417">
    <property type="entry name" value="P-loop_NTPase"/>
</dbReference>
<keyword evidence="2 3" id="KW-0175">Coiled coil</keyword>
<proteinExistence type="inferred from homology"/>